<feature type="domain" description="AB hydrolase-1" evidence="10">
    <location>
        <begin position="56"/>
        <end position="309"/>
    </location>
</feature>
<evidence type="ECO:0000256" key="8">
    <source>
        <dbReference type="ARBA" id="ARBA00022801"/>
    </source>
</evidence>
<dbReference type="GO" id="GO:0016829">
    <property type="term" value="F:lyase activity"/>
    <property type="evidence" value="ECO:0007669"/>
    <property type="project" value="UniProtKB-KW"/>
</dbReference>
<dbReference type="EC" id="3.4.11.5" evidence="4"/>
<keyword evidence="5" id="KW-0031">Aminopeptidase</keyword>
<comment type="similarity">
    <text evidence="3">Belongs to the peptidase S33 family.</text>
</comment>
<keyword evidence="11" id="KW-0456">Lyase</keyword>
<comment type="subcellular location">
    <subcellularLocation>
        <location evidence="2">Cytoplasm</location>
    </subcellularLocation>
</comment>
<dbReference type="EMBL" id="VSSQ01016383">
    <property type="protein sequence ID" value="MPM57665.1"/>
    <property type="molecule type" value="Genomic_DNA"/>
</dbReference>
<name>A0A645AWP1_9ZZZZ</name>
<comment type="catalytic activity">
    <reaction evidence="1">
        <text>Release of N-terminal proline from a peptide.</text>
        <dbReference type="EC" id="3.4.11.5"/>
    </reaction>
</comment>
<dbReference type="Gene3D" id="3.40.50.1820">
    <property type="entry name" value="alpha/beta hydrolase"/>
    <property type="match status" value="1"/>
</dbReference>
<dbReference type="InterPro" id="IPR000073">
    <property type="entry name" value="AB_hydrolase_1"/>
</dbReference>
<reference evidence="11" key="1">
    <citation type="submission" date="2019-08" db="EMBL/GenBank/DDBJ databases">
        <authorList>
            <person name="Kucharzyk K."/>
            <person name="Murdoch R.W."/>
            <person name="Higgins S."/>
            <person name="Loffler F."/>
        </authorList>
    </citation>
    <scope>NUCLEOTIDE SEQUENCE</scope>
</reference>
<gene>
    <name evidence="11" type="primary">menH_30</name>
    <name evidence="11" type="ORF">SDC9_104488</name>
</gene>
<evidence type="ECO:0000256" key="1">
    <source>
        <dbReference type="ARBA" id="ARBA00001585"/>
    </source>
</evidence>
<sequence>MKKIFLLTLLLGLFNTGLVGQTKTDIFDQLQENVWYLPTSDASTRLYITSIGVGDTIVTLHGGPGNDFNYLVDALKENSEKNTFILFDQRGSLLSPVADSLIASLTLDVIVEDLETLRKSLNQDKMLLFGHSFGSLAVMFYYMKYPEHVKGIILSATMPPYINEDKPFNEILKEIHKRCLDLRNRPEITTELVKADLMDDSVLTPRQRSDKFKILGLASFNMINIANWKKFQGGRIYYNSLVDNAIGGSIPNTYDIRSTLNTYPIPITIIQGEKDYIDPSAYYWTSVFSDYEFVKLIVVKNASHYIWLDDKLKFDESLRSAIDRIRN</sequence>
<evidence type="ECO:0000259" key="10">
    <source>
        <dbReference type="Pfam" id="PF00561"/>
    </source>
</evidence>
<dbReference type="InterPro" id="IPR029058">
    <property type="entry name" value="AB_hydrolase_fold"/>
</dbReference>
<comment type="caution">
    <text evidence="11">The sequence shown here is derived from an EMBL/GenBank/DDBJ whole genome shotgun (WGS) entry which is preliminary data.</text>
</comment>
<dbReference type="SUPFAM" id="SSF53474">
    <property type="entry name" value="alpha/beta-Hydrolases"/>
    <property type="match status" value="1"/>
</dbReference>
<dbReference type="PANTHER" id="PTHR43722:SF1">
    <property type="entry name" value="PROLINE IMINOPEPTIDASE"/>
    <property type="match status" value="1"/>
</dbReference>
<dbReference type="PANTHER" id="PTHR43722">
    <property type="entry name" value="PROLINE IMINOPEPTIDASE"/>
    <property type="match status" value="1"/>
</dbReference>
<evidence type="ECO:0000256" key="2">
    <source>
        <dbReference type="ARBA" id="ARBA00004496"/>
    </source>
</evidence>
<dbReference type="PRINTS" id="PR00793">
    <property type="entry name" value="PROAMNOPTASE"/>
</dbReference>
<dbReference type="GO" id="GO:0006508">
    <property type="term" value="P:proteolysis"/>
    <property type="evidence" value="ECO:0007669"/>
    <property type="project" value="UniProtKB-KW"/>
</dbReference>
<organism evidence="11">
    <name type="scientific">bioreactor metagenome</name>
    <dbReference type="NCBI Taxonomy" id="1076179"/>
    <lineage>
        <taxon>unclassified sequences</taxon>
        <taxon>metagenomes</taxon>
        <taxon>ecological metagenomes</taxon>
    </lineage>
</organism>
<evidence type="ECO:0000256" key="5">
    <source>
        <dbReference type="ARBA" id="ARBA00022438"/>
    </source>
</evidence>
<keyword evidence="8" id="KW-0378">Hydrolase</keyword>
<dbReference type="AlphaFoldDB" id="A0A645AWP1"/>
<dbReference type="InterPro" id="IPR002410">
    <property type="entry name" value="Peptidase_S33"/>
</dbReference>
<evidence type="ECO:0000256" key="3">
    <source>
        <dbReference type="ARBA" id="ARBA00010088"/>
    </source>
</evidence>
<evidence type="ECO:0000313" key="11">
    <source>
        <dbReference type="EMBL" id="MPM57665.1"/>
    </source>
</evidence>
<keyword evidence="7" id="KW-0645">Protease</keyword>
<proteinExistence type="inferred from homology"/>
<evidence type="ECO:0000256" key="7">
    <source>
        <dbReference type="ARBA" id="ARBA00022670"/>
    </source>
</evidence>
<evidence type="ECO:0000256" key="9">
    <source>
        <dbReference type="ARBA" id="ARBA00029605"/>
    </source>
</evidence>
<keyword evidence="6" id="KW-0963">Cytoplasm</keyword>
<accession>A0A645AWP1</accession>
<dbReference type="InterPro" id="IPR005944">
    <property type="entry name" value="Pro_iminopeptidase"/>
</dbReference>
<evidence type="ECO:0000256" key="4">
    <source>
        <dbReference type="ARBA" id="ARBA00012568"/>
    </source>
</evidence>
<dbReference type="GO" id="GO:0004177">
    <property type="term" value="F:aminopeptidase activity"/>
    <property type="evidence" value="ECO:0007669"/>
    <property type="project" value="UniProtKB-KW"/>
</dbReference>
<evidence type="ECO:0000256" key="6">
    <source>
        <dbReference type="ARBA" id="ARBA00022490"/>
    </source>
</evidence>
<protein>
    <recommendedName>
        <fullName evidence="4">prolyl aminopeptidase</fullName>
        <ecNumber evidence="4">3.4.11.5</ecNumber>
    </recommendedName>
    <alternativeName>
        <fullName evidence="9">Prolyl aminopeptidase</fullName>
    </alternativeName>
</protein>
<dbReference type="GO" id="GO:0005737">
    <property type="term" value="C:cytoplasm"/>
    <property type="evidence" value="ECO:0007669"/>
    <property type="project" value="UniProtKB-SubCell"/>
</dbReference>
<dbReference type="Pfam" id="PF00561">
    <property type="entry name" value="Abhydrolase_1"/>
    <property type="match status" value="1"/>
</dbReference>